<protein>
    <submittedName>
        <fullName evidence="2">Uncharacterized protein</fullName>
    </submittedName>
</protein>
<reference evidence="2 3" key="1">
    <citation type="journal article" date="2017" name="BMC Genomics">
        <title>Comparative genomic and phylogenomic analyses of the Bifidobacteriaceae family.</title>
        <authorList>
            <person name="Lugli G.A."/>
            <person name="Milani C."/>
            <person name="Turroni F."/>
            <person name="Duranti S."/>
            <person name="Mancabelli L."/>
            <person name="Mangifesta M."/>
            <person name="Ferrario C."/>
            <person name="Modesto M."/>
            <person name="Mattarelli P."/>
            <person name="Jiri K."/>
            <person name="van Sinderen D."/>
            <person name="Ventura M."/>
        </authorList>
    </citation>
    <scope>NUCLEOTIDE SEQUENCE [LARGE SCALE GENOMIC DNA]</scope>
    <source>
        <strain evidence="2 3">DSM 24742</strain>
    </source>
</reference>
<keyword evidence="3" id="KW-1185">Reference proteome</keyword>
<dbReference type="EMBL" id="MWWR01000027">
    <property type="protein sequence ID" value="OZG48751.1"/>
    <property type="molecule type" value="Genomic_DNA"/>
</dbReference>
<feature type="transmembrane region" description="Helical" evidence="1">
    <location>
        <begin position="30"/>
        <end position="56"/>
    </location>
</feature>
<feature type="transmembrane region" description="Helical" evidence="1">
    <location>
        <begin position="563"/>
        <end position="584"/>
    </location>
</feature>
<keyword evidence="1" id="KW-0472">Membrane</keyword>
<evidence type="ECO:0000313" key="2">
    <source>
        <dbReference type="EMBL" id="OZG48751.1"/>
    </source>
</evidence>
<evidence type="ECO:0000256" key="1">
    <source>
        <dbReference type="SAM" id="Phobius"/>
    </source>
</evidence>
<organism evidence="2 3">
    <name type="scientific">Pseudoscardovia radai</name>
    <dbReference type="NCBI Taxonomy" id="987066"/>
    <lineage>
        <taxon>Bacteria</taxon>
        <taxon>Bacillati</taxon>
        <taxon>Actinomycetota</taxon>
        <taxon>Actinomycetes</taxon>
        <taxon>Bifidobacteriales</taxon>
        <taxon>Bifidobacteriaceae</taxon>
        <taxon>Pseudoscardovia</taxon>
    </lineage>
</organism>
<keyword evidence="1" id="KW-1133">Transmembrane helix</keyword>
<evidence type="ECO:0000313" key="3">
    <source>
        <dbReference type="Proteomes" id="UP000216725"/>
    </source>
</evidence>
<sequence length="604" mass="62394">MSVFHRVSSCCTASRVACARRHVRRIVHPLRCLQAMAAVVCACVLAAVPVCVPAAVAADDSSGSFVMPAASVSQVDDPQCLPRGTSPSSSSYEQAIRLLFSPDGSTAYTVPLPAGDAICRVDVASMTVTGKADLSGVTLEPTGTAEISDDGSHILLAVDDNGQGGMGLSIATADMSVTRLPVSSWWFVPSPDGATAYAYTNSDPSSPQTRRIVSLSTADGTITDEKTIDLPYSMNDERVLAVSPDRLTWYVAFDPSDWSERLVSLNAATGDVKMLPVRPTRMRVTGDAAGDTVCDGFHVLERRAQNSDDAAHPSLVADSDTLYLVDAVRWDASDASDDDASGQCPIRDGDSTITPVTLSTGQVGQEHTLAGFSETSETDSSLDGSVLAYSFSDGTVSSTPAAPSQGVRFVSARDWSVMGEIPTILAGGDGNVLEGREGALTSDGSAFVMPLFAGGVVSDGRAAAAPAALRVASTDGACVADYSVNLGEEENATENPEKSMGIVGNVPMPGETGIFLTAGDGFLLTKVSVPDDWADAVASTSSSAGQSGRSGDRAAPDARGRTIAIVAVGVVAAVAIVVAVIVLVRRRGAVCIKTDGRHDAKHVV</sequence>
<accession>A0A261EPH0</accession>
<comment type="caution">
    <text evidence="2">The sequence shown here is derived from an EMBL/GenBank/DDBJ whole genome shotgun (WGS) entry which is preliminary data.</text>
</comment>
<dbReference type="Proteomes" id="UP000216725">
    <property type="component" value="Unassembled WGS sequence"/>
</dbReference>
<gene>
    <name evidence="2" type="ORF">PSRA_1765</name>
</gene>
<dbReference type="InterPro" id="IPR011048">
    <property type="entry name" value="Haem_d1_sf"/>
</dbReference>
<name>A0A261EPH0_9BIFI</name>
<proteinExistence type="predicted"/>
<dbReference type="AlphaFoldDB" id="A0A261EPH0"/>
<keyword evidence="1" id="KW-0812">Transmembrane</keyword>
<dbReference type="SUPFAM" id="SSF51004">
    <property type="entry name" value="C-terminal (heme d1) domain of cytochrome cd1-nitrite reductase"/>
    <property type="match status" value="1"/>
</dbReference>